<evidence type="ECO:0000313" key="1">
    <source>
        <dbReference type="EMBL" id="TMN80919.1"/>
    </source>
</evidence>
<name>A0AAQ2EX05_PSEO7</name>
<accession>A0AAQ2EX05</accession>
<dbReference type="Proteomes" id="UP000305423">
    <property type="component" value="Unassembled WGS sequence"/>
</dbReference>
<organism evidence="1 2">
    <name type="scientific">Pseudoalteromonas piscicida</name>
    <dbReference type="NCBI Taxonomy" id="43662"/>
    <lineage>
        <taxon>Bacteria</taxon>
        <taxon>Pseudomonadati</taxon>
        <taxon>Pseudomonadota</taxon>
        <taxon>Gammaproteobacteria</taxon>
        <taxon>Alteromonadales</taxon>
        <taxon>Pseudoalteromonadaceae</taxon>
        <taxon>Pseudoalteromonas</taxon>
    </lineage>
</organism>
<dbReference type="EMBL" id="PNEL01000009">
    <property type="protein sequence ID" value="TMN80919.1"/>
    <property type="molecule type" value="Genomic_DNA"/>
</dbReference>
<proteinExistence type="predicted"/>
<comment type="caution">
    <text evidence="1">The sequence shown here is derived from an EMBL/GenBank/DDBJ whole genome shotgun (WGS) entry which is preliminary data.</text>
</comment>
<protein>
    <submittedName>
        <fullName evidence="1">Uncharacterized protein</fullName>
    </submittedName>
</protein>
<reference evidence="2" key="2">
    <citation type="submission" date="2019-06" db="EMBL/GenBank/DDBJ databases">
        <title>Co-occurence of chitin degradation, pigmentation and bioactivity in marine Pseudoalteromonas.</title>
        <authorList>
            <person name="Sonnenschein E.C."/>
            <person name="Bech P.K."/>
        </authorList>
    </citation>
    <scope>NUCLEOTIDE SEQUENCE [LARGE SCALE GENOMIC DNA]</scope>
    <source>
        <strain evidence="2">S1607</strain>
    </source>
</reference>
<gene>
    <name evidence="1" type="ORF">CWB74_03385</name>
</gene>
<evidence type="ECO:0000313" key="2">
    <source>
        <dbReference type="Proteomes" id="UP000305423"/>
    </source>
</evidence>
<dbReference type="AlphaFoldDB" id="A0AAQ2EX05"/>
<reference evidence="1 2" key="1">
    <citation type="submission" date="2017-12" db="EMBL/GenBank/DDBJ databases">
        <authorList>
            <person name="Paulsen S."/>
            <person name="Gram L.K."/>
        </authorList>
    </citation>
    <scope>NUCLEOTIDE SEQUENCE [LARGE SCALE GENOMIC DNA]</scope>
    <source>
        <strain evidence="1 2">S1607</strain>
    </source>
</reference>
<sequence>MGCNEIPEKTSRGKLAPTTVSAQRNMVGGGSPAEHLQARSSYMVLCNKGYKEGSINDMMG</sequence>